<reference evidence="16" key="1">
    <citation type="journal article" date="2022" name="Proc. Natl. Acad. Sci. U.S.A.">
        <title>Life cycle and functional genomics of the unicellular red alga Galdieria for elucidating algal and plant evolution and industrial use.</title>
        <authorList>
            <person name="Hirooka S."/>
            <person name="Itabashi T."/>
            <person name="Ichinose T.M."/>
            <person name="Onuma R."/>
            <person name="Fujiwara T."/>
            <person name="Yamashita S."/>
            <person name="Jong L.W."/>
            <person name="Tomita R."/>
            <person name="Iwane A.H."/>
            <person name="Miyagishima S.Y."/>
        </authorList>
    </citation>
    <scope>NUCLEOTIDE SEQUENCE</scope>
    <source>
        <strain evidence="16">NBRC 102759</strain>
    </source>
</reference>
<dbReference type="GO" id="GO:0005634">
    <property type="term" value="C:nucleus"/>
    <property type="evidence" value="ECO:0007669"/>
    <property type="project" value="TreeGrafter"/>
</dbReference>
<protein>
    <recommendedName>
        <fullName evidence="12 14">Adenosine kinase</fullName>
        <shortName evidence="14">AK</shortName>
        <ecNumber evidence="4 14">2.7.1.20</ecNumber>
    </recommendedName>
    <alternativeName>
        <fullName evidence="14">Adenosine 5'-phosphotransferase</fullName>
    </alternativeName>
</protein>
<dbReference type="Proteomes" id="UP001061958">
    <property type="component" value="Unassembled WGS sequence"/>
</dbReference>
<reference evidence="16" key="2">
    <citation type="submission" date="2022-01" db="EMBL/GenBank/DDBJ databases">
        <authorList>
            <person name="Hirooka S."/>
            <person name="Miyagishima S.Y."/>
        </authorList>
    </citation>
    <scope>NUCLEOTIDE SEQUENCE</scope>
    <source>
        <strain evidence="16">NBRC 102759</strain>
    </source>
</reference>
<comment type="catalytic activity">
    <reaction evidence="11 14">
        <text>adenosine + ATP = AMP + ADP + H(+)</text>
        <dbReference type="Rhea" id="RHEA:20824"/>
        <dbReference type="ChEBI" id="CHEBI:15378"/>
        <dbReference type="ChEBI" id="CHEBI:16335"/>
        <dbReference type="ChEBI" id="CHEBI:30616"/>
        <dbReference type="ChEBI" id="CHEBI:456215"/>
        <dbReference type="ChEBI" id="CHEBI:456216"/>
        <dbReference type="EC" id="2.7.1.20"/>
    </reaction>
</comment>
<comment type="pathway">
    <text evidence="2 14">Purine metabolism; AMP biosynthesis via salvage pathway; AMP from adenosine: step 1/1.</text>
</comment>
<name>A0A9C7PSE2_9RHOD</name>
<evidence type="ECO:0000313" key="17">
    <source>
        <dbReference type="Proteomes" id="UP001061958"/>
    </source>
</evidence>
<evidence type="ECO:0000256" key="4">
    <source>
        <dbReference type="ARBA" id="ARBA00012119"/>
    </source>
</evidence>
<comment type="function">
    <text evidence="14">ATP dependent phosphorylation of adenosine and other related nucleoside analogs to monophosphate derivatives.</text>
</comment>
<dbReference type="InterPro" id="IPR029056">
    <property type="entry name" value="Ribokinase-like"/>
</dbReference>
<evidence type="ECO:0000256" key="9">
    <source>
        <dbReference type="ARBA" id="ARBA00022840"/>
    </source>
</evidence>
<comment type="similarity">
    <text evidence="3 14">Belongs to the carbohydrate kinase PfkB family.</text>
</comment>
<proteinExistence type="inferred from homology"/>
<evidence type="ECO:0000256" key="10">
    <source>
        <dbReference type="ARBA" id="ARBA00022842"/>
    </source>
</evidence>
<dbReference type="CDD" id="cd01168">
    <property type="entry name" value="adenosine_kinase"/>
    <property type="match status" value="1"/>
</dbReference>
<evidence type="ECO:0000256" key="5">
    <source>
        <dbReference type="ARBA" id="ARBA00022679"/>
    </source>
</evidence>
<evidence type="ECO:0000256" key="6">
    <source>
        <dbReference type="ARBA" id="ARBA00022726"/>
    </source>
</evidence>
<dbReference type="Gene3D" id="3.30.1110.10">
    <property type="match status" value="1"/>
</dbReference>
<evidence type="ECO:0000256" key="11">
    <source>
        <dbReference type="ARBA" id="ARBA00051362"/>
    </source>
</evidence>
<evidence type="ECO:0000256" key="1">
    <source>
        <dbReference type="ARBA" id="ARBA00001946"/>
    </source>
</evidence>
<organism evidence="16 17">
    <name type="scientific">Galdieria partita</name>
    <dbReference type="NCBI Taxonomy" id="83374"/>
    <lineage>
        <taxon>Eukaryota</taxon>
        <taxon>Rhodophyta</taxon>
        <taxon>Bangiophyceae</taxon>
        <taxon>Galdieriales</taxon>
        <taxon>Galdieriaceae</taxon>
        <taxon>Galdieria</taxon>
    </lineage>
</organism>
<feature type="active site" description="Proton acceptor" evidence="13">
    <location>
        <position position="347"/>
    </location>
</feature>
<evidence type="ECO:0000259" key="15">
    <source>
        <dbReference type="Pfam" id="PF00294"/>
    </source>
</evidence>
<comment type="cofactor">
    <cofactor evidence="1 14">
        <name>Mg(2+)</name>
        <dbReference type="ChEBI" id="CHEBI:18420"/>
    </cofactor>
</comment>
<dbReference type="Pfam" id="PF00294">
    <property type="entry name" value="PfkB"/>
    <property type="match status" value="1"/>
</dbReference>
<keyword evidence="17" id="KW-1185">Reference proteome</keyword>
<gene>
    <name evidence="16" type="ORF">GpartN1_g1456.t1</name>
</gene>
<evidence type="ECO:0000256" key="13">
    <source>
        <dbReference type="PIRSR" id="PIRSR601805-1"/>
    </source>
</evidence>
<dbReference type="GO" id="GO:0044209">
    <property type="term" value="P:AMP salvage"/>
    <property type="evidence" value="ECO:0007669"/>
    <property type="project" value="UniProtKB-UniRule"/>
</dbReference>
<dbReference type="PRINTS" id="PR00989">
    <property type="entry name" value="ADENOKINASE"/>
</dbReference>
<sequence length="400" mass="44879">MQRASPMQQKELFLRRCLGQLFTFIPNRHFLKRYFHQTPYRSENLISKNTILGLGNPLLDINVTVEESLLDKYSLKANNAILAEERHLPLFEELKRYPIEYIAGGDVLNSIRVAQWLLATPESTTYFGAVGTDENSKHLQKCSTADRVKVHFDHKPDLPTGVCGVLVTANGFCRSLVANLGAASHYSVEHLRARQQWELVKRAQIFYSSAFFCTVSPESLFELGAHACENEKTFCHNLAAPFLIESSKYFQILKDVLRYVDILFGNDAEARAFAKSMKWSTENVSEIAQRIAREPKANACPRTVVVTRGTEPTIVAIGSSRRLWSVEEYGIIPCDPSELVDTTGAGDSFVGGFLAGLAKGVELVECIAHANYAANMIVKQPGCKLPKQSNYQWRGYTLRY</sequence>
<dbReference type="PROSITE" id="PS00584">
    <property type="entry name" value="PFKB_KINASES_2"/>
    <property type="match status" value="1"/>
</dbReference>
<dbReference type="OrthoDB" id="432447at2759"/>
<accession>A0A9C7PSE2</accession>
<comment type="caution">
    <text evidence="16">The sequence shown here is derived from an EMBL/GenBank/DDBJ whole genome shotgun (WGS) entry which is preliminary data.</text>
</comment>
<dbReference type="FunFam" id="3.40.1190.20:FF:000076">
    <property type="entry name" value="Adenosine kinase"/>
    <property type="match status" value="1"/>
</dbReference>
<keyword evidence="8 14" id="KW-0418">Kinase</keyword>
<evidence type="ECO:0000256" key="7">
    <source>
        <dbReference type="ARBA" id="ARBA00022741"/>
    </source>
</evidence>
<dbReference type="GO" id="GO:0006166">
    <property type="term" value="P:purine ribonucleoside salvage"/>
    <property type="evidence" value="ECO:0007669"/>
    <property type="project" value="UniProtKB-KW"/>
</dbReference>
<dbReference type="Gene3D" id="3.40.1190.20">
    <property type="match status" value="1"/>
</dbReference>
<keyword evidence="10 14" id="KW-0460">Magnesium</keyword>
<keyword evidence="9 14" id="KW-0067">ATP-binding</keyword>
<dbReference type="AlphaFoldDB" id="A0A9C7PSE2"/>
<dbReference type="GO" id="GO:0004001">
    <property type="term" value="F:adenosine kinase activity"/>
    <property type="evidence" value="ECO:0007669"/>
    <property type="project" value="UniProtKB-UniRule"/>
</dbReference>
<dbReference type="PANTHER" id="PTHR45769">
    <property type="entry name" value="ADENOSINE KINASE"/>
    <property type="match status" value="1"/>
</dbReference>
<dbReference type="SUPFAM" id="SSF53613">
    <property type="entry name" value="Ribokinase-like"/>
    <property type="match status" value="1"/>
</dbReference>
<evidence type="ECO:0000313" key="16">
    <source>
        <dbReference type="EMBL" id="GJQ09665.1"/>
    </source>
</evidence>
<evidence type="ECO:0000256" key="14">
    <source>
        <dbReference type="RuleBase" id="RU368116"/>
    </source>
</evidence>
<dbReference type="GO" id="GO:0006144">
    <property type="term" value="P:purine nucleobase metabolic process"/>
    <property type="evidence" value="ECO:0007669"/>
    <property type="project" value="TreeGrafter"/>
</dbReference>
<dbReference type="EMBL" id="BQMJ01000010">
    <property type="protein sequence ID" value="GJQ09665.1"/>
    <property type="molecule type" value="Genomic_DNA"/>
</dbReference>
<dbReference type="GO" id="GO:0005829">
    <property type="term" value="C:cytosol"/>
    <property type="evidence" value="ECO:0007669"/>
    <property type="project" value="TreeGrafter"/>
</dbReference>
<keyword evidence="5 14" id="KW-0808">Transferase</keyword>
<keyword evidence="6 14" id="KW-0660">Purine salvage</keyword>
<evidence type="ECO:0000256" key="2">
    <source>
        <dbReference type="ARBA" id="ARBA00004801"/>
    </source>
</evidence>
<dbReference type="PANTHER" id="PTHR45769:SF3">
    <property type="entry name" value="ADENOSINE KINASE"/>
    <property type="match status" value="1"/>
</dbReference>
<evidence type="ECO:0000256" key="3">
    <source>
        <dbReference type="ARBA" id="ARBA00010688"/>
    </source>
</evidence>
<evidence type="ECO:0000256" key="12">
    <source>
        <dbReference type="ARBA" id="ARBA00068771"/>
    </source>
</evidence>
<keyword evidence="7 14" id="KW-0547">Nucleotide-binding</keyword>
<dbReference type="InterPro" id="IPR002173">
    <property type="entry name" value="Carboh/pur_kinase_PfkB_CS"/>
</dbReference>
<dbReference type="InterPro" id="IPR011611">
    <property type="entry name" value="PfkB_dom"/>
</dbReference>
<dbReference type="InterPro" id="IPR001805">
    <property type="entry name" value="Adenokinase"/>
</dbReference>
<feature type="domain" description="Carbohydrate kinase PfkB" evidence="15">
    <location>
        <begin position="72"/>
        <end position="386"/>
    </location>
</feature>
<dbReference type="EC" id="2.7.1.20" evidence="4 14"/>
<dbReference type="GO" id="GO:0005524">
    <property type="term" value="F:ATP binding"/>
    <property type="evidence" value="ECO:0007669"/>
    <property type="project" value="UniProtKB-UniRule"/>
</dbReference>
<evidence type="ECO:0000256" key="8">
    <source>
        <dbReference type="ARBA" id="ARBA00022777"/>
    </source>
</evidence>